<dbReference type="RefSeq" id="WP_152038977.1">
    <property type="nucleotide sequence ID" value="NZ_CP016438.1"/>
</dbReference>
<dbReference type="Pfam" id="PF20062">
    <property type="entry name" value="DUF6461"/>
    <property type="match status" value="1"/>
</dbReference>
<dbReference type="Proteomes" id="UP000092598">
    <property type="component" value="Chromosome"/>
</dbReference>
<gene>
    <name evidence="1" type="ORF">SLINC_6704</name>
</gene>
<proteinExistence type="predicted"/>
<protein>
    <submittedName>
        <fullName evidence="1">Uncharacterized protein</fullName>
    </submittedName>
</protein>
<reference evidence="1 2" key="1">
    <citation type="submission" date="2016-07" db="EMBL/GenBank/DDBJ databases">
        <title>Enhancement of antibiotic productionsby engineered nitrateutilization in actinobacteria.</title>
        <authorList>
            <person name="Meng S.C."/>
        </authorList>
    </citation>
    <scope>NUCLEOTIDE SEQUENCE [LARGE SCALE GENOMIC DNA]</scope>
    <source>
        <strain evidence="1 2">NRRL 2936</strain>
    </source>
</reference>
<dbReference type="AlphaFoldDB" id="A0A1B1MK06"/>
<evidence type="ECO:0000313" key="2">
    <source>
        <dbReference type="Proteomes" id="UP000092598"/>
    </source>
</evidence>
<dbReference type="OrthoDB" id="4173390at2"/>
<dbReference type="KEGG" id="sls:SLINC_6704"/>
<sequence length="197" mass="20958">MDGIRWLATADEVDLGYWVLFARGLSPADLLTRLGLESESGRMLTRLEAGDLADETDDVVVRAGASAGWAYAFVEGGPAGPAPSDGVRRLSMGTEAVDFWRTVNADSSLGYAEDGRIVCRFEPGREHERTGADPDRLAGAMREAGLLLPDGSAAHQHGDGVDRPDLRALALAEAVFGLDLPRAEVLEGQLLAARLTD</sequence>
<keyword evidence="2" id="KW-1185">Reference proteome</keyword>
<evidence type="ECO:0000313" key="1">
    <source>
        <dbReference type="EMBL" id="ANS68928.1"/>
    </source>
</evidence>
<dbReference type="STRING" id="1915.SLINC_6704"/>
<dbReference type="EMBL" id="CP016438">
    <property type="protein sequence ID" value="ANS68928.1"/>
    <property type="molecule type" value="Genomic_DNA"/>
</dbReference>
<organism evidence="1 2">
    <name type="scientific">Streptomyces lincolnensis</name>
    <dbReference type="NCBI Taxonomy" id="1915"/>
    <lineage>
        <taxon>Bacteria</taxon>
        <taxon>Bacillati</taxon>
        <taxon>Actinomycetota</taxon>
        <taxon>Actinomycetes</taxon>
        <taxon>Kitasatosporales</taxon>
        <taxon>Streptomycetaceae</taxon>
        <taxon>Streptomyces</taxon>
    </lineage>
</organism>
<accession>A0A1B1MK06</accession>
<name>A0A1B1MK06_STRLN</name>
<dbReference type="InterPro" id="IPR045592">
    <property type="entry name" value="DUF6461"/>
</dbReference>